<reference evidence="5 6" key="1">
    <citation type="submission" date="2019-03" db="EMBL/GenBank/DDBJ databases">
        <authorList>
            <person name="Gaulin E."/>
            <person name="Dumas B."/>
        </authorList>
    </citation>
    <scope>NUCLEOTIDE SEQUENCE [LARGE SCALE GENOMIC DNA]</scope>
    <source>
        <strain evidence="5">CBS 568.67</strain>
    </source>
</reference>
<dbReference type="InterPro" id="IPR011009">
    <property type="entry name" value="Kinase-like_dom_sf"/>
</dbReference>
<dbReference type="GO" id="GO:0005737">
    <property type="term" value="C:cytoplasm"/>
    <property type="evidence" value="ECO:0007669"/>
    <property type="project" value="TreeGrafter"/>
</dbReference>
<dbReference type="GO" id="GO:0044773">
    <property type="term" value="P:mitotic DNA damage checkpoint signaling"/>
    <property type="evidence" value="ECO:0007669"/>
    <property type="project" value="TreeGrafter"/>
</dbReference>
<feature type="domain" description="Protein kinase" evidence="2">
    <location>
        <begin position="171"/>
        <end position="492"/>
    </location>
</feature>
<evidence type="ECO:0000313" key="5">
    <source>
        <dbReference type="EMBL" id="VFT78246.1"/>
    </source>
</evidence>
<keyword evidence="6" id="KW-1185">Reference proteome</keyword>
<dbReference type="EMBL" id="VJMH01000069">
    <property type="protein sequence ID" value="KAF0719462.1"/>
    <property type="molecule type" value="Genomic_DNA"/>
</dbReference>
<dbReference type="GO" id="GO:0005524">
    <property type="term" value="F:ATP binding"/>
    <property type="evidence" value="ECO:0007669"/>
    <property type="project" value="InterPro"/>
</dbReference>
<dbReference type="EMBL" id="CAADRA010000069">
    <property type="protein sequence ID" value="VFT78246.1"/>
    <property type="molecule type" value="Genomic_DNA"/>
</dbReference>
<evidence type="ECO:0000313" key="4">
    <source>
        <dbReference type="EMBL" id="KAF0719462.1"/>
    </source>
</evidence>
<dbReference type="InterPro" id="IPR000719">
    <property type="entry name" value="Prot_kinase_dom"/>
</dbReference>
<dbReference type="InterPro" id="IPR002048">
    <property type="entry name" value="EF_hand_dom"/>
</dbReference>
<dbReference type="GO" id="GO:0005634">
    <property type="term" value="C:nucleus"/>
    <property type="evidence" value="ECO:0007669"/>
    <property type="project" value="TreeGrafter"/>
</dbReference>
<dbReference type="SMART" id="SM00220">
    <property type="entry name" value="S_TKc"/>
    <property type="match status" value="1"/>
</dbReference>
<dbReference type="Pfam" id="PF00069">
    <property type="entry name" value="Pkinase"/>
    <property type="match status" value="2"/>
</dbReference>
<dbReference type="PANTHER" id="PTHR44167">
    <property type="entry name" value="OVARIAN-SPECIFIC SERINE/THREONINE-PROTEIN KINASE LOK-RELATED"/>
    <property type="match status" value="1"/>
</dbReference>
<evidence type="ECO:0000259" key="2">
    <source>
        <dbReference type="PROSITE" id="PS50011"/>
    </source>
</evidence>
<dbReference type="InterPro" id="IPR018247">
    <property type="entry name" value="EF_Hand_1_Ca_BS"/>
</dbReference>
<dbReference type="Gene3D" id="1.10.510.10">
    <property type="entry name" value="Transferase(Phosphotransferase) domain 1"/>
    <property type="match status" value="1"/>
</dbReference>
<comment type="similarity">
    <text evidence="1">Belongs to the protein kinase superfamily. Ser/Thr protein kinase family. CDPK subfamily.</text>
</comment>
<dbReference type="OrthoDB" id="5979581at2759"/>
<feature type="domain" description="EF-hand" evidence="3">
    <location>
        <begin position="162"/>
        <end position="197"/>
    </location>
</feature>
<sequence length="1136" mass="127593">MNMLGVDLPVEVQDGNLVQRQDYSYSWASFMDVTHKVDVNVRLSCLESILNDEKFASCSQELLRELAFGKDKHGREVIQITDAASRNYLNDRLFFCGRYEIFEGPPVHISKTAVVVMAYDHGICAQLFQQHKNACGDLDKASFVKCNAILGHDAKIKGNLKREKEKWQAEFQLWDKDQNGSLSEGEYLNYCRQHFGGKLKVALKFMRNSNEYDREIKTRKLLQSDVVLHQLSSLEQGVFQAHLPTLKINGDFSMANFRHVLVLPAADRSLEDIFLKERPDYNKTKSLLSEVLHGIQVLHKQDLVHGDLKKLNVLRLQNQLKLIDFDAAVRIYQPLGAKVSSGILPPEMFHNLEAADDVEKYTTYWGREDHEISKLKKTQVNSTYVVKAYRDGCDVTTLPYSLVKASTAVDMWSFGCMMFQMLSGEELVPTDINQNVVLDRMHKAATWTDEKLRQRIDTFIVGEDANDLVKRLLVVDPTERWSATAVLNHPYFTGIKDTSALTDAMEELVQNQAKVLSSLSELHEGEILRHITQDNAVAEMNTAVFNLQNEVVSGLLEAFEVSVPTSFVVLPYQSLDDVNPAKFTSFLANLWNTGKKLQTVKGSGVGAIVSHLSAGDPLYLYLVDEETGKVVLPSADDTIYPIAISTRDDHSFLLTNLPFIQSTFKSLKKAAAAGRLLQRLHVLPSSTSTYEKKPEIANNDWIKAVERAIIDLSEPTASFEVLHKALDEPVAFVRGAALRELKQWFAKNDPTSSFAGLKRVISNQGRVVWTAEARFLAEEATNQQILERIRETFKQNEPMEFSGLKRVISNQGRVVRTSERKVQAAGSEINKEVQNILVRIEEKFHQKNSDEADLSKQKLKELARTKDNIMRGVFEATAVAIPTSFVILPVDLTKKSIENQELESLVMFMCNKTIDLGKALANAVKSNSAYLSTGAPMFLYLVDEVEGAPIISTNSDHAYPIRIAMQSPQFFAVAIPFLQAGLRLLDDVNTVTKLAKCVGISNPTSPVIKKAVKILQAAKAEPTFVDFNVVHAAVKAEYEDPLLVQRIRGSALRELERLFNKMDPKKTYAGLLRAYTADGCALWTSEENHKKIHTGQPWTLNLGASQGRSNSIVNFYKKLLFEQEDKDTENTRIPPA</sequence>
<dbReference type="GO" id="GO:0005509">
    <property type="term" value="F:calcium ion binding"/>
    <property type="evidence" value="ECO:0007669"/>
    <property type="project" value="InterPro"/>
</dbReference>
<proteinExistence type="inferred from homology"/>
<dbReference type="PROSITE" id="PS50222">
    <property type="entry name" value="EF_HAND_2"/>
    <property type="match status" value="1"/>
</dbReference>
<dbReference type="PROSITE" id="PS50011">
    <property type="entry name" value="PROTEIN_KINASE_DOM"/>
    <property type="match status" value="1"/>
</dbReference>
<dbReference type="Proteomes" id="UP000332933">
    <property type="component" value="Unassembled WGS sequence"/>
</dbReference>
<name>A0A485K896_9STRA</name>
<dbReference type="Gene3D" id="1.10.238.10">
    <property type="entry name" value="EF-hand"/>
    <property type="match status" value="1"/>
</dbReference>
<accession>A0A485K896</accession>
<dbReference type="SUPFAM" id="SSF56112">
    <property type="entry name" value="Protein kinase-like (PK-like)"/>
    <property type="match status" value="1"/>
</dbReference>
<dbReference type="PROSITE" id="PS00018">
    <property type="entry name" value="EF_HAND_1"/>
    <property type="match status" value="1"/>
</dbReference>
<evidence type="ECO:0000259" key="3">
    <source>
        <dbReference type="PROSITE" id="PS50222"/>
    </source>
</evidence>
<organism evidence="5 6">
    <name type="scientific">Aphanomyces stellatus</name>
    <dbReference type="NCBI Taxonomy" id="120398"/>
    <lineage>
        <taxon>Eukaryota</taxon>
        <taxon>Sar</taxon>
        <taxon>Stramenopiles</taxon>
        <taxon>Oomycota</taxon>
        <taxon>Saprolegniomycetes</taxon>
        <taxon>Saprolegniales</taxon>
        <taxon>Verrucalvaceae</taxon>
        <taxon>Aphanomyces</taxon>
    </lineage>
</organism>
<dbReference type="GO" id="GO:0004674">
    <property type="term" value="F:protein serine/threonine kinase activity"/>
    <property type="evidence" value="ECO:0007669"/>
    <property type="project" value="TreeGrafter"/>
</dbReference>
<gene>
    <name evidence="5" type="primary">Aste57867_1024</name>
    <name evidence="4" type="ORF">As57867_001023</name>
    <name evidence="5" type="ORF">ASTE57867_1024</name>
</gene>
<evidence type="ECO:0000256" key="1">
    <source>
        <dbReference type="ARBA" id="ARBA00024334"/>
    </source>
</evidence>
<reference evidence="4" key="2">
    <citation type="submission" date="2019-06" db="EMBL/GenBank/DDBJ databases">
        <title>Genomics analysis of Aphanomyces spp. identifies a new class of oomycete effector associated with host adaptation.</title>
        <authorList>
            <person name="Gaulin E."/>
        </authorList>
    </citation>
    <scope>NUCLEOTIDE SEQUENCE</scope>
    <source>
        <strain evidence="4">CBS 578.67</strain>
    </source>
</reference>
<dbReference type="PANTHER" id="PTHR44167:SF18">
    <property type="entry name" value="PROTEIN KINASE DOMAIN-CONTAINING PROTEIN"/>
    <property type="match status" value="1"/>
</dbReference>
<dbReference type="AlphaFoldDB" id="A0A485K896"/>
<protein>
    <submittedName>
        <fullName evidence="5">Aste57867_1024 protein</fullName>
    </submittedName>
</protein>
<evidence type="ECO:0000313" key="6">
    <source>
        <dbReference type="Proteomes" id="UP000332933"/>
    </source>
</evidence>